<dbReference type="Pfam" id="PF03167">
    <property type="entry name" value="UDG"/>
    <property type="match status" value="1"/>
</dbReference>
<dbReference type="GO" id="GO:0005654">
    <property type="term" value="C:nucleoplasm"/>
    <property type="evidence" value="ECO:0007669"/>
    <property type="project" value="UniProtKB-ARBA"/>
</dbReference>
<evidence type="ECO:0000256" key="5">
    <source>
        <dbReference type="ARBA" id="ARBA00022843"/>
    </source>
</evidence>
<evidence type="ECO:0000256" key="7">
    <source>
        <dbReference type="ARBA" id="ARBA00023015"/>
    </source>
</evidence>
<keyword evidence="10" id="KW-0234">DNA repair</keyword>
<evidence type="ECO:0000256" key="12">
    <source>
        <dbReference type="ARBA" id="ARBA00052915"/>
    </source>
</evidence>
<evidence type="ECO:0000256" key="17">
    <source>
        <dbReference type="ARBA" id="ARBA00083221"/>
    </source>
</evidence>
<comment type="catalytic activity">
    <reaction evidence="12">
        <text>Hydrolyzes mismatched double-stranded DNA and polynucleotides, releasing free thymine.</text>
        <dbReference type="EC" id="3.2.2.29"/>
    </reaction>
</comment>
<keyword evidence="6" id="KW-0156">Chromatin regulator</keyword>
<keyword evidence="4" id="KW-0378">Hydrolase</keyword>
<evidence type="ECO:0000256" key="13">
    <source>
        <dbReference type="ARBA" id="ARBA00061261"/>
    </source>
</evidence>
<name>T2ME32_HYDVU</name>
<proteinExistence type="evidence at transcript level"/>
<keyword evidence="5" id="KW-0832">Ubl conjugation</keyword>
<dbReference type="CDD" id="cd10028">
    <property type="entry name" value="UDG-F2_TDG_MUG"/>
    <property type="match status" value="1"/>
</dbReference>
<keyword evidence="7" id="KW-0805">Transcription regulation</keyword>
<dbReference type="InterPro" id="IPR015637">
    <property type="entry name" value="MUG/TDG"/>
</dbReference>
<dbReference type="GO" id="GO:0006285">
    <property type="term" value="P:base-excision repair, AP site formation"/>
    <property type="evidence" value="ECO:0007669"/>
    <property type="project" value="InterPro"/>
</dbReference>
<dbReference type="GO" id="GO:0003677">
    <property type="term" value="F:DNA binding"/>
    <property type="evidence" value="ECO:0007669"/>
    <property type="project" value="UniProtKB-ARBA"/>
</dbReference>
<evidence type="ECO:0000256" key="1">
    <source>
        <dbReference type="ARBA" id="ARBA00004123"/>
    </source>
</evidence>
<dbReference type="PANTHER" id="PTHR12159">
    <property type="entry name" value="G/T AND G/U MISMATCH-SPECIFIC DNA GLYCOSYLASE"/>
    <property type="match status" value="1"/>
</dbReference>
<gene>
    <name evidence="19" type="primary">TDG</name>
</gene>
<evidence type="ECO:0000256" key="3">
    <source>
        <dbReference type="ARBA" id="ARBA00022763"/>
    </source>
</evidence>
<dbReference type="GO" id="GO:0032183">
    <property type="term" value="F:SUMO binding"/>
    <property type="evidence" value="ECO:0007669"/>
    <property type="project" value="UniProtKB-ARBA"/>
</dbReference>
<evidence type="ECO:0000256" key="11">
    <source>
        <dbReference type="ARBA" id="ARBA00023242"/>
    </source>
</evidence>
<evidence type="ECO:0000256" key="16">
    <source>
        <dbReference type="ARBA" id="ARBA00071248"/>
    </source>
</evidence>
<keyword evidence="11" id="KW-0539">Nucleus</keyword>
<comment type="subcellular location">
    <subcellularLocation>
        <location evidence="1">Nucleus</location>
    </subcellularLocation>
</comment>
<dbReference type="GO" id="GO:0141016">
    <property type="term" value="F:G/T mismatch-specific thymine-DNA glycosylase activity"/>
    <property type="evidence" value="ECO:0007669"/>
    <property type="project" value="UniProtKB-EC"/>
</dbReference>
<evidence type="ECO:0000256" key="8">
    <source>
        <dbReference type="ARBA" id="ARBA00023159"/>
    </source>
</evidence>
<protein>
    <recommendedName>
        <fullName evidence="16">G/T mismatch-specific thymine DNA glycosylase</fullName>
        <ecNumber evidence="15">3.2.2.29</ecNumber>
    </recommendedName>
    <alternativeName>
        <fullName evidence="17">Thymine-DNA glycosylase</fullName>
    </alternativeName>
</protein>
<evidence type="ECO:0000313" key="19">
    <source>
        <dbReference type="EMBL" id="CDG70165.1"/>
    </source>
</evidence>
<sequence>MNDSVTKADSKAVKSKGKKHKQLKITNHYLSKKSRFGGLSIDDVMKKSLPDYMRNGLDIVFVGINPGLAAAFSGKYYTGPGNHFWKCLYLSGLIDKPFTSNDDQKLLDYNIGFTNMVSRTTKGSNDLCKEELIAGSKVLKEKIQLYRPLIVVFNGKISYQVFSGKKDFFFGKQSELVEGTDTHIWVMPSSSARCAQLPRAEDKVPFFTGLKRFCLYLKGVGTCSVDENIDFVHFDANQWEKTREDGSRKLKHNAIPTVFKHVRAKHKRKIPLERFPIPKKRK</sequence>
<evidence type="ECO:0000256" key="6">
    <source>
        <dbReference type="ARBA" id="ARBA00022853"/>
    </source>
</evidence>
<dbReference type="InterPro" id="IPR005122">
    <property type="entry name" value="Uracil-DNA_glycosylase-like"/>
</dbReference>
<evidence type="ECO:0000259" key="18">
    <source>
        <dbReference type="Pfam" id="PF03167"/>
    </source>
</evidence>
<dbReference type="InterPro" id="IPR036895">
    <property type="entry name" value="Uracil-DNA_glycosylase-like_sf"/>
</dbReference>
<keyword evidence="9" id="KW-0804">Transcription</keyword>
<evidence type="ECO:0000256" key="2">
    <source>
        <dbReference type="ARBA" id="ARBA00022499"/>
    </source>
</evidence>
<keyword evidence="8" id="KW-0010">Activator</keyword>
<feature type="domain" description="Uracil-DNA glycosylase-like" evidence="18">
    <location>
        <begin position="51"/>
        <end position="196"/>
    </location>
</feature>
<dbReference type="AlphaFoldDB" id="T2ME32"/>
<dbReference type="Gene3D" id="3.40.470.10">
    <property type="entry name" value="Uracil-DNA glycosylase-like domain"/>
    <property type="match status" value="1"/>
</dbReference>
<keyword evidence="2" id="KW-1017">Isopeptide bond</keyword>
<dbReference type="OrthoDB" id="565731at2759"/>
<dbReference type="EC" id="3.2.2.29" evidence="15"/>
<evidence type="ECO:0000256" key="14">
    <source>
        <dbReference type="ARBA" id="ARBA00064519"/>
    </source>
</evidence>
<dbReference type="GO" id="GO:0004844">
    <property type="term" value="F:uracil DNA N-glycosylase activity"/>
    <property type="evidence" value="ECO:0007669"/>
    <property type="project" value="TreeGrafter"/>
</dbReference>
<keyword evidence="3" id="KW-0227">DNA damage</keyword>
<dbReference type="SUPFAM" id="SSF52141">
    <property type="entry name" value="Uracil-DNA glycosylase-like"/>
    <property type="match status" value="1"/>
</dbReference>
<dbReference type="EMBL" id="HAAD01003933">
    <property type="protein sequence ID" value="CDG70165.1"/>
    <property type="molecule type" value="mRNA"/>
</dbReference>
<accession>T2ME32</accession>
<reference evidence="19" key="1">
    <citation type="journal article" date="2013" name="Genome Biol. Evol.">
        <title>Punctuated emergences of genetic and phenotypic innovations in eumetazoan, bilaterian, euteleostome, and hominidae ancestors.</title>
        <authorList>
            <person name="Wenger Y."/>
            <person name="Galliot B."/>
        </authorList>
    </citation>
    <scope>NUCLEOTIDE SEQUENCE</scope>
    <source>
        <tissue evidence="19">Whole animals</tissue>
    </source>
</reference>
<dbReference type="PANTHER" id="PTHR12159:SF9">
    <property type="entry name" value="G_T MISMATCH-SPECIFIC THYMINE DNA GLYCOSYLASE"/>
    <property type="match status" value="1"/>
</dbReference>
<organism evidence="19">
    <name type="scientific">Hydra vulgaris</name>
    <name type="common">Hydra</name>
    <name type="synonym">Hydra attenuata</name>
    <dbReference type="NCBI Taxonomy" id="6087"/>
    <lineage>
        <taxon>Eukaryota</taxon>
        <taxon>Metazoa</taxon>
        <taxon>Cnidaria</taxon>
        <taxon>Hydrozoa</taxon>
        <taxon>Hydroidolina</taxon>
        <taxon>Anthoathecata</taxon>
        <taxon>Aplanulata</taxon>
        <taxon>Hydridae</taxon>
        <taxon>Hydra</taxon>
    </lineage>
</organism>
<evidence type="ECO:0000256" key="15">
    <source>
        <dbReference type="ARBA" id="ARBA00066769"/>
    </source>
</evidence>
<comment type="similarity">
    <text evidence="13">Belongs to the uracil-DNA glycosylase (UDG) superfamily. TDG/mug family.</text>
</comment>
<dbReference type="FunFam" id="3.40.470.10:FF:000002">
    <property type="entry name" value="G/T mismatch-specific thymine DNA glycosylase"/>
    <property type="match status" value="1"/>
</dbReference>
<evidence type="ECO:0000256" key="4">
    <source>
        <dbReference type="ARBA" id="ARBA00022801"/>
    </source>
</evidence>
<comment type="subunit">
    <text evidence="14">Homodimer. Interacts with AICDA and GADD45A.</text>
</comment>
<dbReference type="GO" id="GO:0040029">
    <property type="term" value="P:epigenetic regulation of gene expression"/>
    <property type="evidence" value="ECO:0007669"/>
    <property type="project" value="UniProtKB-ARBA"/>
</dbReference>
<evidence type="ECO:0000256" key="10">
    <source>
        <dbReference type="ARBA" id="ARBA00023204"/>
    </source>
</evidence>
<evidence type="ECO:0000256" key="9">
    <source>
        <dbReference type="ARBA" id="ARBA00023163"/>
    </source>
</evidence>